<comment type="caution">
    <text evidence="1">The sequence shown here is derived from an EMBL/GenBank/DDBJ whole genome shotgun (WGS) entry which is preliminary data.</text>
</comment>
<gene>
    <name evidence="1" type="ORF">SD77_1745</name>
</gene>
<keyword evidence="2" id="KW-1185">Reference proteome</keyword>
<dbReference type="Proteomes" id="UP000031982">
    <property type="component" value="Unassembled WGS sequence"/>
</dbReference>
<name>A0ABR5AQW3_BACBA</name>
<reference evidence="1 2" key="1">
    <citation type="submission" date="2015-01" db="EMBL/GenBank/DDBJ databases">
        <title>Genome Assembly of Bacillus badius MTCC 1458.</title>
        <authorList>
            <person name="Verma A."/>
            <person name="Khatri I."/>
            <person name="Mual P."/>
            <person name="Subramanian S."/>
            <person name="Krishnamurthi S."/>
        </authorList>
    </citation>
    <scope>NUCLEOTIDE SEQUENCE [LARGE SCALE GENOMIC DNA]</scope>
    <source>
        <strain evidence="1 2">MTCC 1458</strain>
    </source>
</reference>
<organism evidence="1 2">
    <name type="scientific">Bacillus badius</name>
    <dbReference type="NCBI Taxonomy" id="1455"/>
    <lineage>
        <taxon>Bacteria</taxon>
        <taxon>Bacillati</taxon>
        <taxon>Bacillota</taxon>
        <taxon>Bacilli</taxon>
        <taxon>Bacillales</taxon>
        <taxon>Bacillaceae</taxon>
        <taxon>Pseudobacillus</taxon>
    </lineage>
</organism>
<evidence type="ECO:0000313" key="1">
    <source>
        <dbReference type="EMBL" id="KIL77140.1"/>
    </source>
</evidence>
<evidence type="ECO:0008006" key="3">
    <source>
        <dbReference type="Google" id="ProtNLM"/>
    </source>
</evidence>
<proteinExistence type="predicted"/>
<accession>A0ABR5AQW3</accession>
<sequence length="48" mass="5414">MEKDRIRGILTRGGLSVDFSAVCRSLCPFLLKKKSGMIIMPVDWIAIF</sequence>
<evidence type="ECO:0000313" key="2">
    <source>
        <dbReference type="Proteomes" id="UP000031982"/>
    </source>
</evidence>
<dbReference type="EMBL" id="JXLP01000017">
    <property type="protein sequence ID" value="KIL77140.1"/>
    <property type="molecule type" value="Genomic_DNA"/>
</dbReference>
<protein>
    <recommendedName>
        <fullName evidence="3">Ribose 5-phosphate isomerase B</fullName>
    </recommendedName>
</protein>